<reference evidence="1" key="1">
    <citation type="submission" date="2014-11" db="EMBL/GenBank/DDBJ databases">
        <authorList>
            <person name="Amaro Gonzalez C."/>
        </authorList>
    </citation>
    <scope>NUCLEOTIDE SEQUENCE</scope>
</reference>
<dbReference type="AlphaFoldDB" id="A0A0E9VL64"/>
<dbReference type="EMBL" id="GBXM01030609">
    <property type="protein sequence ID" value="JAH77968.1"/>
    <property type="molecule type" value="Transcribed_RNA"/>
</dbReference>
<sequence>MFFFPPCEAQCCFKCIVCGLLRGS</sequence>
<accession>A0A0E9VL64</accession>
<evidence type="ECO:0000313" key="1">
    <source>
        <dbReference type="EMBL" id="JAH77968.1"/>
    </source>
</evidence>
<reference evidence="1" key="2">
    <citation type="journal article" date="2015" name="Fish Shellfish Immunol.">
        <title>Early steps in the European eel (Anguilla anguilla)-Vibrio vulnificus interaction in the gills: Role of the RtxA13 toxin.</title>
        <authorList>
            <person name="Callol A."/>
            <person name="Pajuelo D."/>
            <person name="Ebbesson L."/>
            <person name="Teles M."/>
            <person name="MacKenzie S."/>
            <person name="Amaro C."/>
        </authorList>
    </citation>
    <scope>NUCLEOTIDE SEQUENCE</scope>
</reference>
<name>A0A0E9VL64_ANGAN</name>
<organism evidence="1">
    <name type="scientific">Anguilla anguilla</name>
    <name type="common">European freshwater eel</name>
    <name type="synonym">Muraena anguilla</name>
    <dbReference type="NCBI Taxonomy" id="7936"/>
    <lineage>
        <taxon>Eukaryota</taxon>
        <taxon>Metazoa</taxon>
        <taxon>Chordata</taxon>
        <taxon>Craniata</taxon>
        <taxon>Vertebrata</taxon>
        <taxon>Euteleostomi</taxon>
        <taxon>Actinopterygii</taxon>
        <taxon>Neopterygii</taxon>
        <taxon>Teleostei</taxon>
        <taxon>Anguilliformes</taxon>
        <taxon>Anguillidae</taxon>
        <taxon>Anguilla</taxon>
    </lineage>
</organism>
<proteinExistence type="predicted"/>
<protein>
    <submittedName>
        <fullName evidence="1">Uncharacterized protein</fullName>
    </submittedName>
</protein>